<dbReference type="InterPro" id="IPR032710">
    <property type="entry name" value="NTF2-like_dom_sf"/>
</dbReference>
<accession>A0A561EJF5</accession>
<protein>
    <recommendedName>
        <fullName evidence="3">SnoaL-like protein</fullName>
    </recommendedName>
</protein>
<organism evidence="1 2">
    <name type="scientific">Kitasatospora atroaurantiaca</name>
    <dbReference type="NCBI Taxonomy" id="285545"/>
    <lineage>
        <taxon>Bacteria</taxon>
        <taxon>Bacillati</taxon>
        <taxon>Actinomycetota</taxon>
        <taxon>Actinomycetes</taxon>
        <taxon>Kitasatosporales</taxon>
        <taxon>Streptomycetaceae</taxon>
        <taxon>Kitasatospora</taxon>
    </lineage>
</organism>
<dbReference type="AlphaFoldDB" id="A0A561EJF5"/>
<comment type="caution">
    <text evidence="1">The sequence shown here is derived from an EMBL/GenBank/DDBJ whole genome shotgun (WGS) entry which is preliminary data.</text>
</comment>
<dbReference type="SUPFAM" id="SSF54427">
    <property type="entry name" value="NTF2-like"/>
    <property type="match status" value="1"/>
</dbReference>
<sequence>MGDAAYQTRLERILGVPLAEGAVRQWPQSGELIRGRGRIAEVESHFVGLSLGVGRRRTLGDTLVVEWSGDYGDGRVYRNVSIAELIDGEAVRVTDYWGEPFTPPAWRHPLAERLDMDESVIWPAAGALAAD</sequence>
<dbReference type="Proteomes" id="UP000318416">
    <property type="component" value="Unassembled WGS sequence"/>
</dbReference>
<evidence type="ECO:0008006" key="3">
    <source>
        <dbReference type="Google" id="ProtNLM"/>
    </source>
</evidence>
<dbReference type="OrthoDB" id="3824180at2"/>
<evidence type="ECO:0000313" key="1">
    <source>
        <dbReference type="EMBL" id="TWE15702.1"/>
    </source>
</evidence>
<keyword evidence="2" id="KW-1185">Reference proteome</keyword>
<gene>
    <name evidence="1" type="ORF">FB465_0628</name>
</gene>
<name>A0A561EJF5_9ACTN</name>
<reference evidence="1 2" key="1">
    <citation type="submission" date="2019-06" db="EMBL/GenBank/DDBJ databases">
        <title>Sequencing the genomes of 1000 actinobacteria strains.</title>
        <authorList>
            <person name="Klenk H.-P."/>
        </authorList>
    </citation>
    <scope>NUCLEOTIDE SEQUENCE [LARGE SCALE GENOMIC DNA]</scope>
    <source>
        <strain evidence="1 2">DSM 41649</strain>
    </source>
</reference>
<dbReference type="RefSeq" id="WP_145787366.1">
    <property type="nucleotide sequence ID" value="NZ_BAAABR010000004.1"/>
</dbReference>
<dbReference type="EMBL" id="VIVR01000001">
    <property type="protein sequence ID" value="TWE15702.1"/>
    <property type="molecule type" value="Genomic_DNA"/>
</dbReference>
<evidence type="ECO:0000313" key="2">
    <source>
        <dbReference type="Proteomes" id="UP000318416"/>
    </source>
</evidence>
<proteinExistence type="predicted"/>
<dbReference type="Gene3D" id="3.10.450.50">
    <property type="match status" value="1"/>
</dbReference>